<dbReference type="Proteomes" id="UP000613266">
    <property type="component" value="Unassembled WGS sequence"/>
</dbReference>
<reference evidence="1" key="1">
    <citation type="submission" date="2020-12" db="EMBL/GenBank/DDBJ databases">
        <title>The genome sequence of Inhella sp. 1Y17.</title>
        <authorList>
            <person name="Liu Y."/>
        </authorList>
    </citation>
    <scope>NUCLEOTIDE SEQUENCE</scope>
    <source>
        <strain evidence="1">1Y17</strain>
    </source>
</reference>
<organism evidence="1 2">
    <name type="scientific">Inhella proteolytica</name>
    <dbReference type="NCBI Taxonomy" id="2795029"/>
    <lineage>
        <taxon>Bacteria</taxon>
        <taxon>Pseudomonadati</taxon>
        <taxon>Pseudomonadota</taxon>
        <taxon>Betaproteobacteria</taxon>
        <taxon>Burkholderiales</taxon>
        <taxon>Sphaerotilaceae</taxon>
        <taxon>Inhella</taxon>
    </lineage>
</organism>
<protein>
    <submittedName>
        <fullName evidence="1">Uncharacterized protein</fullName>
    </submittedName>
</protein>
<proteinExistence type="predicted"/>
<dbReference type="AlphaFoldDB" id="A0A931NG52"/>
<comment type="caution">
    <text evidence="1">The sequence shown here is derived from an EMBL/GenBank/DDBJ whole genome shotgun (WGS) entry which is preliminary data.</text>
</comment>
<accession>A0A931NG52</accession>
<gene>
    <name evidence="1" type="ORF">I7X39_07755</name>
</gene>
<dbReference type="EMBL" id="JAEDAK010000004">
    <property type="protein sequence ID" value="MBH9576796.1"/>
    <property type="molecule type" value="Genomic_DNA"/>
</dbReference>
<evidence type="ECO:0000313" key="2">
    <source>
        <dbReference type="Proteomes" id="UP000613266"/>
    </source>
</evidence>
<sequence length="138" mass="15284">MKRLAWLGVLGMGVAAQAQDACTRRYEAEKDRLVRELAAKQPAQLPQAQQQTAMRALHEGLARAAAEADRCERAAKAPAEAARRPALETCLAEVHKRGDALEARWKGRTMSVAEQTQRRAEEQALLDARMACQRQPKP</sequence>
<name>A0A931NG52_9BURK</name>
<keyword evidence="2" id="KW-1185">Reference proteome</keyword>
<dbReference type="RefSeq" id="WP_198110407.1">
    <property type="nucleotide sequence ID" value="NZ_JAEDAK010000004.1"/>
</dbReference>
<evidence type="ECO:0000313" key="1">
    <source>
        <dbReference type="EMBL" id="MBH9576796.1"/>
    </source>
</evidence>